<dbReference type="Proteomes" id="UP000287651">
    <property type="component" value="Unassembled WGS sequence"/>
</dbReference>
<evidence type="ECO:0000256" key="5">
    <source>
        <dbReference type="ARBA" id="ARBA00022801"/>
    </source>
</evidence>
<dbReference type="Pfam" id="PF01713">
    <property type="entry name" value="Smr"/>
    <property type="match status" value="1"/>
</dbReference>
<dbReference type="AlphaFoldDB" id="A0A427AIJ7"/>
<feature type="coiled-coil region" evidence="9">
    <location>
        <begin position="465"/>
        <end position="492"/>
    </location>
</feature>
<organism evidence="11 12">
    <name type="scientific">Ensete ventricosum</name>
    <name type="common">Abyssinian banana</name>
    <name type="synonym">Musa ensete</name>
    <dbReference type="NCBI Taxonomy" id="4639"/>
    <lineage>
        <taxon>Eukaryota</taxon>
        <taxon>Viridiplantae</taxon>
        <taxon>Streptophyta</taxon>
        <taxon>Embryophyta</taxon>
        <taxon>Tracheophyta</taxon>
        <taxon>Spermatophyta</taxon>
        <taxon>Magnoliopsida</taxon>
        <taxon>Liliopsida</taxon>
        <taxon>Zingiberales</taxon>
        <taxon>Musaceae</taxon>
        <taxon>Ensete</taxon>
    </lineage>
</organism>
<dbReference type="InterPro" id="IPR036187">
    <property type="entry name" value="DNA_mismatch_repair_MutS_sf"/>
</dbReference>
<evidence type="ECO:0000256" key="3">
    <source>
        <dbReference type="ARBA" id="ARBA00022741"/>
    </source>
</evidence>
<keyword evidence="2" id="KW-0699">rRNA-binding</keyword>
<dbReference type="InterPro" id="IPR000432">
    <property type="entry name" value="DNA_mismatch_repair_MutS_C"/>
</dbReference>
<dbReference type="GO" id="GO:0045910">
    <property type="term" value="P:negative regulation of DNA recombination"/>
    <property type="evidence" value="ECO:0007669"/>
    <property type="project" value="InterPro"/>
</dbReference>
<gene>
    <name evidence="11" type="ORF">B296_00024219</name>
</gene>
<keyword evidence="9" id="KW-0175">Coiled coil</keyword>
<dbReference type="InterPro" id="IPR045076">
    <property type="entry name" value="MutS"/>
</dbReference>
<sequence length="691" mass="76812">MNRYTSLLEILQDCDFLVELANQIAFCIDGKLSIVLDQASMKLESIRMERRKNMEKLESFLKEMSMKIFQSGGIDSPLVTKRRSRMCVGIKASHKSLLPEGIVLSSSSSGATYFIEPRDAIELNNMEVRLFNDEKAEELAILGVLTSEVAYAEAKIRYLMEKILELDLAVARGAYALWTGGVRPYFIQDSERFKSIITGDTLSVDIESIQHPLLLEPSLRHLPSVSESGGGSSILFNRRNLSMDSEEFLEVEPPIPVDFKIENSTKVVVISGPNTGGKTATMKTLGLASHMSKAGMFLSARDRPKLPWFDQILADIGDHQSLEHNLSTFSGHISRICKIIEVASKNSLVLIDEIGSGTDPSEGVALSTSILQHLADHANLTVVTTHYADLSRLKSGDSRFENAAMEFCLETLQPTFRILWGSTGNSNALGIAKSIGFDQKMLDRAEEWVKKLEPDRERERQGSLYQSLLEERKLLEAQANEAALVLEEVKKLHSEVRVHSIIYLFWLGDKVATVVAAPAEDGTTTVQYGKIKVRVKRNDMRLVQSSSSKHNSASQPRGQMHVKINITRRASMVAEGFVLNTFLSSELLQIRRWNKGPAMEANKDEEAAFGPAVRTSKNTVDLRGKRVEEASHHLQMAILGCKSRGVLFIIHGTGTGAVKECVLDVLRNHPRVAKFEEESPMNYGCTVAYIK</sequence>
<dbReference type="FunFam" id="3.30.1370.110:FF:000004">
    <property type="entry name" value="Endonuclease MutS2"/>
    <property type="match status" value="1"/>
</dbReference>
<dbReference type="InterPro" id="IPR027417">
    <property type="entry name" value="P-loop_NTPase"/>
</dbReference>
<evidence type="ECO:0000313" key="12">
    <source>
        <dbReference type="Proteomes" id="UP000287651"/>
    </source>
</evidence>
<dbReference type="SUPFAM" id="SSF52540">
    <property type="entry name" value="P-loop containing nucleoside triphosphate hydrolases"/>
    <property type="match status" value="1"/>
</dbReference>
<dbReference type="GO" id="GO:0030983">
    <property type="term" value="F:mismatched DNA binding"/>
    <property type="evidence" value="ECO:0007669"/>
    <property type="project" value="InterPro"/>
</dbReference>
<dbReference type="InterPro" id="IPR036063">
    <property type="entry name" value="Smr_dom_sf"/>
</dbReference>
<dbReference type="Gene3D" id="3.30.1370.110">
    <property type="match status" value="1"/>
</dbReference>
<keyword evidence="6" id="KW-0067">ATP-binding</keyword>
<dbReference type="GO" id="GO:0004519">
    <property type="term" value="F:endonuclease activity"/>
    <property type="evidence" value="ECO:0007669"/>
    <property type="project" value="UniProtKB-KW"/>
</dbReference>
<dbReference type="GO" id="GO:0006298">
    <property type="term" value="P:mismatch repair"/>
    <property type="evidence" value="ECO:0007669"/>
    <property type="project" value="InterPro"/>
</dbReference>
<dbReference type="InterPro" id="IPR005747">
    <property type="entry name" value="MutS2"/>
</dbReference>
<keyword evidence="5" id="KW-0378">Hydrolase</keyword>
<evidence type="ECO:0000256" key="2">
    <source>
        <dbReference type="ARBA" id="ARBA00022730"/>
    </source>
</evidence>
<dbReference type="SUPFAM" id="SSF48334">
    <property type="entry name" value="DNA repair protein MutS, domain III"/>
    <property type="match status" value="1"/>
</dbReference>
<dbReference type="SMART" id="SM00463">
    <property type="entry name" value="SMR"/>
    <property type="match status" value="1"/>
</dbReference>
<proteinExistence type="predicted"/>
<evidence type="ECO:0000256" key="6">
    <source>
        <dbReference type="ARBA" id="ARBA00022840"/>
    </source>
</evidence>
<dbReference type="PANTHER" id="PTHR48466">
    <property type="entry name" value="OS10G0509000 PROTEIN-RELATED"/>
    <property type="match status" value="1"/>
</dbReference>
<evidence type="ECO:0000256" key="9">
    <source>
        <dbReference type="SAM" id="Coils"/>
    </source>
</evidence>
<evidence type="ECO:0000256" key="8">
    <source>
        <dbReference type="ARBA" id="ARBA00023125"/>
    </source>
</evidence>
<dbReference type="NCBIfam" id="TIGR01069">
    <property type="entry name" value="mutS2"/>
    <property type="match status" value="1"/>
</dbReference>
<dbReference type="PROSITE" id="PS00486">
    <property type="entry name" value="DNA_MISMATCH_REPAIR_2"/>
    <property type="match status" value="1"/>
</dbReference>
<keyword evidence="4" id="KW-0255">Endonuclease</keyword>
<dbReference type="GO" id="GO:0005524">
    <property type="term" value="F:ATP binding"/>
    <property type="evidence" value="ECO:0007669"/>
    <property type="project" value="UniProtKB-KW"/>
</dbReference>
<evidence type="ECO:0000256" key="7">
    <source>
        <dbReference type="ARBA" id="ARBA00022884"/>
    </source>
</evidence>
<comment type="caution">
    <text evidence="11">The sequence shown here is derived from an EMBL/GenBank/DDBJ whole genome shotgun (WGS) entry which is preliminary data.</text>
</comment>
<keyword evidence="3" id="KW-0547">Nucleotide-binding</keyword>
<dbReference type="SUPFAM" id="SSF160443">
    <property type="entry name" value="SMR domain-like"/>
    <property type="match status" value="1"/>
</dbReference>
<keyword evidence="8" id="KW-0238">DNA-binding</keyword>
<evidence type="ECO:0000256" key="1">
    <source>
        <dbReference type="ARBA" id="ARBA00022722"/>
    </source>
</evidence>
<keyword evidence="1" id="KW-0540">Nuclease</keyword>
<evidence type="ECO:0000313" key="11">
    <source>
        <dbReference type="EMBL" id="RRT75972.1"/>
    </source>
</evidence>
<dbReference type="GO" id="GO:0016887">
    <property type="term" value="F:ATP hydrolysis activity"/>
    <property type="evidence" value="ECO:0007669"/>
    <property type="project" value="InterPro"/>
</dbReference>
<keyword evidence="7" id="KW-0694">RNA-binding</keyword>
<dbReference type="PROSITE" id="PS50828">
    <property type="entry name" value="SMR"/>
    <property type="match status" value="1"/>
</dbReference>
<dbReference type="PANTHER" id="PTHR48466:SF1">
    <property type="entry name" value="SMR DOMAIN-CONTAINING PROTEIN"/>
    <property type="match status" value="1"/>
</dbReference>
<name>A0A427AIJ7_ENSVE</name>
<dbReference type="GO" id="GO:0140664">
    <property type="term" value="F:ATP-dependent DNA damage sensor activity"/>
    <property type="evidence" value="ECO:0007669"/>
    <property type="project" value="InterPro"/>
</dbReference>
<dbReference type="Gene3D" id="3.40.50.300">
    <property type="entry name" value="P-loop containing nucleotide triphosphate hydrolases"/>
    <property type="match status" value="1"/>
</dbReference>
<protein>
    <recommendedName>
        <fullName evidence="10">Smr domain-containing protein</fullName>
    </recommendedName>
</protein>
<dbReference type="EMBL" id="AMZH03002325">
    <property type="protein sequence ID" value="RRT75972.1"/>
    <property type="molecule type" value="Genomic_DNA"/>
</dbReference>
<dbReference type="Pfam" id="PF00488">
    <property type="entry name" value="MutS_V"/>
    <property type="match status" value="1"/>
</dbReference>
<feature type="domain" description="Smr" evidence="10">
    <location>
        <begin position="620"/>
        <end position="691"/>
    </location>
</feature>
<dbReference type="InterPro" id="IPR002625">
    <property type="entry name" value="Smr_dom"/>
</dbReference>
<dbReference type="GO" id="GO:0019843">
    <property type="term" value="F:rRNA binding"/>
    <property type="evidence" value="ECO:0007669"/>
    <property type="project" value="UniProtKB-KW"/>
</dbReference>
<dbReference type="SMART" id="SM00534">
    <property type="entry name" value="MUTSac"/>
    <property type="match status" value="1"/>
</dbReference>
<evidence type="ECO:0000259" key="10">
    <source>
        <dbReference type="PROSITE" id="PS50828"/>
    </source>
</evidence>
<dbReference type="PIRSF" id="PIRSF005814">
    <property type="entry name" value="MutS_YshD"/>
    <property type="match status" value="1"/>
</dbReference>
<reference evidence="11 12" key="1">
    <citation type="journal article" date="2014" name="Agronomy (Basel)">
        <title>A Draft Genome Sequence for Ensete ventricosum, the Drought-Tolerant Tree Against Hunger.</title>
        <authorList>
            <person name="Harrison J."/>
            <person name="Moore K.A."/>
            <person name="Paszkiewicz K."/>
            <person name="Jones T."/>
            <person name="Grant M."/>
            <person name="Ambacheew D."/>
            <person name="Muzemil S."/>
            <person name="Studholme D.J."/>
        </authorList>
    </citation>
    <scope>NUCLEOTIDE SEQUENCE [LARGE SCALE GENOMIC DNA]</scope>
</reference>
<evidence type="ECO:0000256" key="4">
    <source>
        <dbReference type="ARBA" id="ARBA00022759"/>
    </source>
</evidence>
<accession>A0A427AIJ7</accession>